<evidence type="ECO:0000256" key="3">
    <source>
        <dbReference type="ARBA" id="ARBA00022461"/>
    </source>
</evidence>
<dbReference type="GO" id="GO:0001518">
    <property type="term" value="C:voltage-gated sodium channel complex"/>
    <property type="evidence" value="ECO:0007669"/>
    <property type="project" value="TreeGrafter"/>
</dbReference>
<evidence type="ECO:0000256" key="4">
    <source>
        <dbReference type="ARBA" id="ARBA00022475"/>
    </source>
</evidence>
<keyword evidence="11 16" id="KW-0472">Membrane</keyword>
<evidence type="ECO:0000256" key="17">
    <source>
        <dbReference type="SAM" id="SignalP"/>
    </source>
</evidence>
<evidence type="ECO:0000256" key="14">
    <source>
        <dbReference type="ARBA" id="ARBA00023201"/>
    </source>
</evidence>
<evidence type="ECO:0000256" key="5">
    <source>
        <dbReference type="ARBA" id="ARBA00022692"/>
    </source>
</evidence>
<evidence type="ECO:0000256" key="15">
    <source>
        <dbReference type="ARBA" id="ARBA00023303"/>
    </source>
</evidence>
<keyword evidence="12" id="KW-1015">Disulfide bond</keyword>
<dbReference type="GO" id="GO:0019228">
    <property type="term" value="P:neuronal action potential"/>
    <property type="evidence" value="ECO:0007669"/>
    <property type="project" value="TreeGrafter"/>
</dbReference>
<keyword evidence="8 16" id="KW-1133">Transmembrane helix</keyword>
<dbReference type="EMBL" id="GFXV01000545">
    <property type="protein sequence ID" value="MBW12350.1"/>
    <property type="molecule type" value="Transcribed_RNA"/>
</dbReference>
<dbReference type="Pfam" id="PF00520">
    <property type="entry name" value="Ion_trans"/>
    <property type="match status" value="1"/>
</dbReference>
<keyword evidence="13" id="KW-0325">Glycoprotein</keyword>
<sequence length="446" mass="50669">MCVILIVITGGTLVGAWGTVSTVYVFPTDEDAVDGEDEEEEDEEPTFREKFQVWLLKFIDTFCVWDCGWPWLKFQQGLAFIVFDPFVELYITLCIVVNTLFMALDHHEMDPKLDFILNKANVFFSATFGVEAALKLMAMSPKYYFQMGWNIFDFIIVILSVVELLSAGYQGLSVLRSFRLLRVFKLAKSWPTLNLLISIMGRTIGALGNLTFVLCIIIFIFAVMGMQLFGKNYTEKVYLFKDHELPRWNFTDFLHSFMIVFRVLCGEWIESMWDCLHVGEPTCIPFFLATVVIGNLVVLNLFLALLLSNFGSSNLSVPTADSDTNKITEAFERIGRFNKWVKKHIMDFLKALRAKLTNQISVQVSGRGKDIDLPVDETIVDVIAPFKDTKEPVEMTIGDGMEFTIPGDVKQKIKKNQVGNSIGNHQGNKVGNDYKKESFDLDSLKC</sequence>
<evidence type="ECO:0000259" key="18">
    <source>
        <dbReference type="Pfam" id="PF00520"/>
    </source>
</evidence>
<dbReference type="InterPro" id="IPR043203">
    <property type="entry name" value="VGCC_Ca_Na"/>
</dbReference>
<keyword evidence="3" id="KW-0894">Sodium channel</keyword>
<reference evidence="19" key="1">
    <citation type="submission" date="2017-10" db="EMBL/GenBank/DDBJ databases">
        <title>Transcriptome Assembly of Sugarcane Aphid Adults.</title>
        <authorList>
            <person name="Scully E.D."/>
            <person name="Palmer N.A."/>
            <person name="Geib S.M."/>
            <person name="Sarath G."/>
            <person name="Sattler S.E."/>
        </authorList>
    </citation>
    <scope>NUCLEOTIDE SEQUENCE</scope>
    <source>
        <tissue evidence="19">Whole body</tissue>
    </source>
</reference>
<proteinExistence type="predicted"/>
<evidence type="ECO:0000313" key="19">
    <source>
        <dbReference type="EMBL" id="MBW12350.1"/>
    </source>
</evidence>
<evidence type="ECO:0000256" key="13">
    <source>
        <dbReference type="ARBA" id="ARBA00023180"/>
    </source>
</evidence>
<name>A0A2H8TE59_9HEMI</name>
<keyword evidence="4" id="KW-1003">Cell membrane</keyword>
<keyword evidence="17" id="KW-0732">Signal</keyword>
<keyword evidence="7" id="KW-0851">Voltage-gated channel</keyword>
<evidence type="ECO:0000256" key="8">
    <source>
        <dbReference type="ARBA" id="ARBA00022989"/>
    </source>
</evidence>
<keyword evidence="5 16" id="KW-0812">Transmembrane</keyword>
<dbReference type="FunFam" id="1.10.287.70:FF:000046">
    <property type="entry name" value="Sodium channel protein"/>
    <property type="match status" value="1"/>
</dbReference>
<dbReference type="Gene3D" id="1.10.287.70">
    <property type="match status" value="1"/>
</dbReference>
<evidence type="ECO:0000256" key="12">
    <source>
        <dbReference type="ARBA" id="ARBA00023157"/>
    </source>
</evidence>
<feature type="transmembrane region" description="Helical" evidence="16">
    <location>
        <begin position="78"/>
        <end position="104"/>
    </location>
</feature>
<feature type="transmembrane region" description="Helical" evidence="16">
    <location>
        <begin position="284"/>
        <end position="307"/>
    </location>
</feature>
<dbReference type="SUPFAM" id="SSF81324">
    <property type="entry name" value="Voltage-gated potassium channels"/>
    <property type="match status" value="1"/>
</dbReference>
<dbReference type="GO" id="GO:0005248">
    <property type="term" value="F:voltage-gated sodium channel activity"/>
    <property type="evidence" value="ECO:0007669"/>
    <property type="project" value="TreeGrafter"/>
</dbReference>
<dbReference type="Gene3D" id="1.20.120.350">
    <property type="entry name" value="Voltage-gated potassium channels. Chain C"/>
    <property type="match status" value="1"/>
</dbReference>
<evidence type="ECO:0000256" key="1">
    <source>
        <dbReference type="ARBA" id="ARBA00004651"/>
    </source>
</evidence>
<evidence type="ECO:0000256" key="2">
    <source>
        <dbReference type="ARBA" id="ARBA00022448"/>
    </source>
</evidence>
<dbReference type="OrthoDB" id="2984333at2759"/>
<evidence type="ECO:0000256" key="16">
    <source>
        <dbReference type="SAM" id="Phobius"/>
    </source>
</evidence>
<feature type="domain" description="Ion transport" evidence="18">
    <location>
        <begin position="85"/>
        <end position="312"/>
    </location>
</feature>
<evidence type="ECO:0000256" key="7">
    <source>
        <dbReference type="ARBA" id="ARBA00022882"/>
    </source>
</evidence>
<comment type="subcellular location">
    <subcellularLocation>
        <location evidence="1">Cell membrane</location>
        <topology evidence="1">Multi-pass membrane protein</topology>
    </subcellularLocation>
</comment>
<accession>A0A2H8TE59</accession>
<feature type="signal peptide" evidence="17">
    <location>
        <begin position="1"/>
        <end position="18"/>
    </location>
</feature>
<dbReference type="FunFam" id="1.20.120.350:FF:000019">
    <property type="entry name" value="Sodium channel protein"/>
    <property type="match status" value="1"/>
</dbReference>
<evidence type="ECO:0000256" key="11">
    <source>
        <dbReference type="ARBA" id="ARBA00023136"/>
    </source>
</evidence>
<keyword evidence="10" id="KW-0406">Ion transport</keyword>
<keyword evidence="15 19" id="KW-0407">Ion channel</keyword>
<keyword evidence="9" id="KW-0915">Sodium</keyword>
<feature type="transmembrane region" description="Helical" evidence="16">
    <location>
        <begin position="116"/>
        <end position="137"/>
    </location>
</feature>
<feature type="chain" id="PRO_5014183284" evidence="17">
    <location>
        <begin position="19"/>
        <end position="446"/>
    </location>
</feature>
<dbReference type="InterPro" id="IPR027359">
    <property type="entry name" value="Volt_channel_dom_sf"/>
</dbReference>
<dbReference type="AlphaFoldDB" id="A0A2H8TE59"/>
<organism evidence="19">
    <name type="scientific">Melanaphis sacchari</name>
    <dbReference type="NCBI Taxonomy" id="742174"/>
    <lineage>
        <taxon>Eukaryota</taxon>
        <taxon>Metazoa</taxon>
        <taxon>Ecdysozoa</taxon>
        <taxon>Arthropoda</taxon>
        <taxon>Hexapoda</taxon>
        <taxon>Insecta</taxon>
        <taxon>Pterygota</taxon>
        <taxon>Neoptera</taxon>
        <taxon>Paraneoptera</taxon>
        <taxon>Hemiptera</taxon>
        <taxon>Sternorrhyncha</taxon>
        <taxon>Aphidomorpha</taxon>
        <taxon>Aphidoidea</taxon>
        <taxon>Aphididae</taxon>
        <taxon>Aphidini</taxon>
        <taxon>Melanaphis</taxon>
    </lineage>
</organism>
<feature type="transmembrane region" description="Helical" evidence="16">
    <location>
        <begin position="143"/>
        <end position="165"/>
    </location>
</feature>
<dbReference type="GO" id="GO:0086010">
    <property type="term" value="P:membrane depolarization during action potential"/>
    <property type="evidence" value="ECO:0007669"/>
    <property type="project" value="TreeGrafter"/>
</dbReference>
<dbReference type="PANTHER" id="PTHR10037:SF288">
    <property type="entry name" value="SODIUM CHANNEL PROTEIN PARA"/>
    <property type="match status" value="1"/>
</dbReference>
<evidence type="ECO:0000256" key="6">
    <source>
        <dbReference type="ARBA" id="ARBA00022737"/>
    </source>
</evidence>
<evidence type="ECO:0000256" key="10">
    <source>
        <dbReference type="ARBA" id="ARBA00023065"/>
    </source>
</evidence>
<keyword evidence="14" id="KW-0739">Sodium transport</keyword>
<keyword evidence="6" id="KW-0677">Repeat</keyword>
<gene>
    <name evidence="19" type="primary">para_1</name>
</gene>
<feature type="transmembrane region" description="Helical" evidence="16">
    <location>
        <begin position="210"/>
        <end position="229"/>
    </location>
</feature>
<dbReference type="PANTHER" id="PTHR10037">
    <property type="entry name" value="VOLTAGE-GATED CATION CHANNEL CALCIUM AND SODIUM"/>
    <property type="match status" value="1"/>
</dbReference>
<evidence type="ECO:0000256" key="9">
    <source>
        <dbReference type="ARBA" id="ARBA00023053"/>
    </source>
</evidence>
<keyword evidence="2" id="KW-0813">Transport</keyword>
<dbReference type="InterPro" id="IPR005821">
    <property type="entry name" value="Ion_trans_dom"/>
</dbReference>
<protein>
    <submittedName>
        <fullName evidence="19">Sodium channel protein para</fullName>
    </submittedName>
</protein>